<dbReference type="SMART" id="SM00823">
    <property type="entry name" value="PKS_PP"/>
    <property type="match status" value="2"/>
</dbReference>
<dbReference type="SUPFAM" id="SSF55048">
    <property type="entry name" value="Probable ACP-binding domain of malonyl-CoA ACP transacylase"/>
    <property type="match status" value="1"/>
</dbReference>
<dbReference type="PROSITE" id="PS52004">
    <property type="entry name" value="KS3_2"/>
    <property type="match status" value="1"/>
</dbReference>
<keyword evidence="6" id="KW-0511">Multifunctional enzyme</keyword>
<dbReference type="InterPro" id="IPR041068">
    <property type="entry name" value="HTH_51"/>
</dbReference>
<keyword evidence="3" id="KW-0597">Phosphoprotein</keyword>
<dbReference type="InterPro" id="IPR009081">
    <property type="entry name" value="PP-bd_ACP"/>
</dbReference>
<protein>
    <submittedName>
        <fullName evidence="12">Uncharacterized protein</fullName>
    </submittedName>
</protein>
<dbReference type="PANTHER" id="PTHR43775">
    <property type="entry name" value="FATTY ACID SYNTHASE"/>
    <property type="match status" value="1"/>
</dbReference>
<dbReference type="Gene3D" id="3.40.50.1820">
    <property type="entry name" value="alpha/beta hydrolase"/>
    <property type="match status" value="1"/>
</dbReference>
<dbReference type="CDD" id="cd00833">
    <property type="entry name" value="PKS"/>
    <property type="match status" value="1"/>
</dbReference>
<dbReference type="GO" id="GO:0004315">
    <property type="term" value="F:3-oxoacyl-[acyl-carrier-protein] synthase activity"/>
    <property type="evidence" value="ECO:0007669"/>
    <property type="project" value="InterPro"/>
</dbReference>
<dbReference type="Pfam" id="PF21089">
    <property type="entry name" value="PKS_DH_N"/>
    <property type="match status" value="1"/>
</dbReference>
<comment type="pathway">
    <text evidence="1">Secondary metabolite biosynthesis.</text>
</comment>
<evidence type="ECO:0000256" key="8">
    <source>
        <dbReference type="SAM" id="MobiDB-lite"/>
    </source>
</evidence>
<dbReference type="SMART" id="SM00825">
    <property type="entry name" value="PKS_KS"/>
    <property type="match status" value="1"/>
</dbReference>
<dbReference type="Pfam" id="PF00698">
    <property type="entry name" value="Acyl_transf_1"/>
    <property type="match status" value="1"/>
</dbReference>
<evidence type="ECO:0000256" key="4">
    <source>
        <dbReference type="ARBA" id="ARBA00022603"/>
    </source>
</evidence>
<dbReference type="InterPro" id="IPR020841">
    <property type="entry name" value="PKS_Beta-ketoAc_synthase_dom"/>
</dbReference>
<dbReference type="InterPro" id="IPR014043">
    <property type="entry name" value="Acyl_transferase_dom"/>
</dbReference>
<dbReference type="InterPro" id="IPR018201">
    <property type="entry name" value="Ketoacyl_synth_AS"/>
</dbReference>
<feature type="active site" description="Proton acceptor; for dehydratase activity" evidence="7">
    <location>
        <position position="1311"/>
    </location>
</feature>
<dbReference type="GO" id="GO:0031177">
    <property type="term" value="F:phosphopantetheine binding"/>
    <property type="evidence" value="ECO:0007669"/>
    <property type="project" value="InterPro"/>
</dbReference>
<dbReference type="Gene3D" id="3.30.70.3290">
    <property type="match status" value="1"/>
</dbReference>
<dbReference type="GO" id="GO:0008168">
    <property type="term" value="F:methyltransferase activity"/>
    <property type="evidence" value="ECO:0007669"/>
    <property type="project" value="UniProtKB-KW"/>
</dbReference>
<dbReference type="InterPro" id="IPR042104">
    <property type="entry name" value="PKS_dehydratase_sf"/>
</dbReference>
<dbReference type="GO" id="GO:0006508">
    <property type="term" value="P:proteolysis"/>
    <property type="evidence" value="ECO:0007669"/>
    <property type="project" value="InterPro"/>
</dbReference>
<keyword evidence="13" id="KW-1185">Reference proteome</keyword>
<proteinExistence type="predicted"/>
<feature type="region of interest" description="N-terminal hotdog fold" evidence="7">
    <location>
        <begin position="1279"/>
        <end position="1410"/>
    </location>
</feature>
<dbReference type="PROSITE" id="PS00012">
    <property type="entry name" value="PHOSPHOPANTETHEINE"/>
    <property type="match status" value="1"/>
</dbReference>
<dbReference type="Gene3D" id="3.40.366.10">
    <property type="entry name" value="Malonyl-Coenzyme A Acyl Carrier Protein, domain 2"/>
    <property type="match status" value="2"/>
</dbReference>
<dbReference type="InterPro" id="IPR006162">
    <property type="entry name" value="Ppantetheine_attach_site"/>
</dbReference>
<dbReference type="PROSITE" id="PS00606">
    <property type="entry name" value="KS3_1"/>
    <property type="match status" value="1"/>
</dbReference>
<keyword evidence="4" id="KW-0489">Methyltransferase</keyword>
<feature type="active site" description="Proton donor; for dehydratase activity" evidence="7">
    <location>
        <position position="1494"/>
    </location>
</feature>
<gene>
    <name evidence="12" type="ORF">S40285_07278</name>
</gene>
<dbReference type="InterPro" id="IPR029063">
    <property type="entry name" value="SAM-dependent_MTases_sf"/>
</dbReference>
<dbReference type="InterPro" id="IPR016039">
    <property type="entry name" value="Thiolase-like"/>
</dbReference>
<dbReference type="Gene3D" id="1.10.1200.10">
    <property type="entry name" value="ACP-like"/>
    <property type="match status" value="2"/>
</dbReference>
<feature type="domain" description="Ketosynthase family 3 (KS3)" evidence="10">
    <location>
        <begin position="382"/>
        <end position="804"/>
    </location>
</feature>
<dbReference type="Pfam" id="PF00326">
    <property type="entry name" value="Peptidase_S9"/>
    <property type="match status" value="1"/>
</dbReference>
<dbReference type="EMBL" id="KL659442">
    <property type="protein sequence ID" value="KFA69540.1"/>
    <property type="molecule type" value="Genomic_DNA"/>
</dbReference>
<dbReference type="InterPro" id="IPR029058">
    <property type="entry name" value="AB_hydrolase_fold"/>
</dbReference>
<keyword evidence="2" id="KW-0596">Phosphopantetheine</keyword>
<dbReference type="InterPro" id="IPR013094">
    <property type="entry name" value="AB_hydrolase_3"/>
</dbReference>
<dbReference type="Proteomes" id="UP000028524">
    <property type="component" value="Unassembled WGS sequence"/>
</dbReference>
<dbReference type="InterPro" id="IPR014031">
    <property type="entry name" value="Ketoacyl_synth_C"/>
</dbReference>
<feature type="domain" description="Carrier" evidence="9">
    <location>
        <begin position="1644"/>
        <end position="1724"/>
    </location>
</feature>
<dbReference type="InterPro" id="IPR001227">
    <property type="entry name" value="Ac_transferase_dom_sf"/>
</dbReference>
<dbReference type="CDD" id="cd02440">
    <property type="entry name" value="AdoMet_MTases"/>
    <property type="match status" value="1"/>
</dbReference>
<dbReference type="InterPro" id="IPR001375">
    <property type="entry name" value="Peptidase_S9_cat"/>
</dbReference>
<dbReference type="InParanoid" id="A0A084R005"/>
<dbReference type="InterPro" id="IPR016035">
    <property type="entry name" value="Acyl_Trfase/lysoPLipase"/>
</dbReference>
<dbReference type="Gene3D" id="3.40.50.150">
    <property type="entry name" value="Vaccinia Virus protein VP39"/>
    <property type="match status" value="1"/>
</dbReference>
<dbReference type="SUPFAM" id="SSF53474">
    <property type="entry name" value="alpha/beta-Hydrolases"/>
    <property type="match status" value="1"/>
</dbReference>
<dbReference type="InterPro" id="IPR049900">
    <property type="entry name" value="PKS_mFAS_DH"/>
</dbReference>
<evidence type="ECO:0000256" key="1">
    <source>
        <dbReference type="ARBA" id="ARBA00005179"/>
    </source>
</evidence>
<dbReference type="InterPro" id="IPR016036">
    <property type="entry name" value="Malonyl_transacylase_ACP-bd"/>
</dbReference>
<dbReference type="InterPro" id="IPR049552">
    <property type="entry name" value="PKS_DH_N"/>
</dbReference>
<dbReference type="SUPFAM" id="SSF53901">
    <property type="entry name" value="Thiolase-like"/>
    <property type="match status" value="1"/>
</dbReference>
<reference evidence="12 13" key="1">
    <citation type="journal article" date="2014" name="BMC Genomics">
        <title>Comparative genome sequencing reveals chemotype-specific gene clusters in the toxigenic black mold Stachybotrys.</title>
        <authorList>
            <person name="Semeiks J."/>
            <person name="Borek D."/>
            <person name="Otwinowski Z."/>
            <person name="Grishin N.V."/>
        </authorList>
    </citation>
    <scope>NUCLEOTIDE SEQUENCE [LARGE SCALE GENOMIC DNA]</scope>
    <source>
        <strain evidence="12 13">IBT 40285</strain>
    </source>
</reference>
<dbReference type="SUPFAM" id="SSF47336">
    <property type="entry name" value="ACP-like"/>
    <property type="match status" value="2"/>
</dbReference>
<evidence type="ECO:0000259" key="10">
    <source>
        <dbReference type="PROSITE" id="PS52004"/>
    </source>
</evidence>
<feature type="region of interest" description="Disordered" evidence="8">
    <location>
        <begin position="1623"/>
        <end position="1643"/>
    </location>
</feature>
<dbReference type="Pfam" id="PF08242">
    <property type="entry name" value="Methyltransf_12"/>
    <property type="match status" value="1"/>
</dbReference>
<dbReference type="InterPro" id="IPR013217">
    <property type="entry name" value="Methyltransf_12"/>
</dbReference>
<accession>A0A084R005</accession>
<dbReference type="SUPFAM" id="SSF53335">
    <property type="entry name" value="S-adenosyl-L-methionine-dependent methyltransferases"/>
    <property type="match status" value="1"/>
</dbReference>
<evidence type="ECO:0000256" key="6">
    <source>
        <dbReference type="ARBA" id="ARBA00023268"/>
    </source>
</evidence>
<dbReference type="InterPro" id="IPR032088">
    <property type="entry name" value="SAT"/>
</dbReference>
<evidence type="ECO:0000256" key="7">
    <source>
        <dbReference type="PROSITE-ProRule" id="PRU01363"/>
    </source>
</evidence>
<dbReference type="InterPro" id="IPR014030">
    <property type="entry name" value="Ketoacyl_synth_N"/>
</dbReference>
<dbReference type="GO" id="GO:0006633">
    <property type="term" value="P:fatty acid biosynthetic process"/>
    <property type="evidence" value="ECO:0007669"/>
    <property type="project" value="InterPro"/>
</dbReference>
<dbReference type="Pfam" id="PF18558">
    <property type="entry name" value="HTH_51"/>
    <property type="match status" value="1"/>
</dbReference>
<evidence type="ECO:0000256" key="5">
    <source>
        <dbReference type="ARBA" id="ARBA00022679"/>
    </source>
</evidence>
<feature type="domain" description="PKS/mFAS DH" evidence="11">
    <location>
        <begin position="1279"/>
        <end position="1583"/>
    </location>
</feature>
<dbReference type="SMART" id="SM00827">
    <property type="entry name" value="PKS_AT"/>
    <property type="match status" value="1"/>
</dbReference>
<dbReference type="PANTHER" id="PTHR43775:SF21">
    <property type="entry name" value="NON-REDUCING POLYKETIDE SYNTHASE AUSA-RELATED"/>
    <property type="match status" value="1"/>
</dbReference>
<evidence type="ECO:0000259" key="11">
    <source>
        <dbReference type="PROSITE" id="PS52019"/>
    </source>
</evidence>
<organism evidence="12 13">
    <name type="scientific">Stachybotrys chlorohalonatus (strain IBT 40285)</name>
    <dbReference type="NCBI Taxonomy" id="1283841"/>
    <lineage>
        <taxon>Eukaryota</taxon>
        <taxon>Fungi</taxon>
        <taxon>Dikarya</taxon>
        <taxon>Ascomycota</taxon>
        <taxon>Pezizomycotina</taxon>
        <taxon>Sordariomycetes</taxon>
        <taxon>Hypocreomycetidae</taxon>
        <taxon>Hypocreales</taxon>
        <taxon>Stachybotryaceae</taxon>
        <taxon>Stachybotrys</taxon>
    </lineage>
</organism>
<keyword evidence="5" id="KW-0808">Transferase</keyword>
<dbReference type="GO" id="GO:0032259">
    <property type="term" value="P:methylation"/>
    <property type="evidence" value="ECO:0007669"/>
    <property type="project" value="UniProtKB-KW"/>
</dbReference>
<evidence type="ECO:0000256" key="2">
    <source>
        <dbReference type="ARBA" id="ARBA00022450"/>
    </source>
</evidence>
<dbReference type="OMA" id="ASRCEWY"/>
<dbReference type="Pfam" id="PF00550">
    <property type="entry name" value="PP-binding"/>
    <property type="match status" value="2"/>
</dbReference>
<dbReference type="Gene3D" id="3.40.47.10">
    <property type="match status" value="1"/>
</dbReference>
<evidence type="ECO:0000256" key="3">
    <source>
        <dbReference type="ARBA" id="ARBA00022553"/>
    </source>
</evidence>
<dbReference type="InterPro" id="IPR050091">
    <property type="entry name" value="PKS_NRPS_Biosynth_Enz"/>
</dbReference>
<dbReference type="PROSITE" id="PS52019">
    <property type="entry name" value="PKS_MFAS_DH"/>
    <property type="match status" value="1"/>
</dbReference>
<evidence type="ECO:0000313" key="13">
    <source>
        <dbReference type="Proteomes" id="UP000028524"/>
    </source>
</evidence>
<dbReference type="STRING" id="1283841.A0A084R005"/>
<name>A0A084R005_STAC4</name>
<evidence type="ECO:0000313" key="12">
    <source>
        <dbReference type="EMBL" id="KFA69540.1"/>
    </source>
</evidence>
<dbReference type="SUPFAM" id="SSF52151">
    <property type="entry name" value="FabD/lysophospholipase-like"/>
    <property type="match status" value="1"/>
</dbReference>
<feature type="region of interest" description="C-terminal hotdog fold" evidence="7">
    <location>
        <begin position="1431"/>
        <end position="1583"/>
    </location>
</feature>
<evidence type="ECO:0000259" key="9">
    <source>
        <dbReference type="PROSITE" id="PS50075"/>
    </source>
</evidence>
<dbReference type="Pfam" id="PF00109">
    <property type="entry name" value="ketoacyl-synt"/>
    <property type="match status" value="1"/>
</dbReference>
<dbReference type="InterPro" id="IPR036736">
    <property type="entry name" value="ACP-like_sf"/>
</dbReference>
<dbReference type="OrthoDB" id="329835at2759"/>
<sequence length="2587" mass="280608">MPSTVPKLHTPSVAVFCPQSKAPQEEFLNKVRSYMLSNIHLQRLAADSKKLIETWELVAGRRDDIADLHQGPRYMQAISDWLTYGHSGPVSNIMSGILSLPLLVIIQIVQHFQFLELSGMTHSEFLSGLVDGKGGGAQGYCAGLLPAFAIACATDEKCLITAASKAMRIALAIGAYGELGDDKVLDGPTTIVLRLKYAGQGDDIVKGFPGAYVSAVTDPKTISIVGPVRTLEAVSEFARNQGLLVQSMHLRGKVHNPENLDLAAELCALCDEFEELQLPSSDKLQVPVNSNKDGRPLKNCNLTHEAIYTILATRCEWYSLLQNVAESLRPARTGTDSHAIVLFGIGDPVPLSPFHQTHLNITKIEVHRILVEAELRSYSPGGDDIAIVGASCRLPGASNLEELWDLISSGSSTCEPIRPDRVPVRASFRASQDQTFGKKQFFGNFVDDIEAFDHAFFKMSPKEAVSMDPQQRVLLELAYEAMDSAGYLRHHERNRFDNVGCFIGASFTEYLENTAAHPPSAYAATGTIRAFLCGKISYYFGWSGPSEVVDTACSSSLVAIHRACRAIAAGECAVALTGGVNIMTGVQNYIDLGKAGFLSPTGQCKPFDSAADGYCRADGAGLVVLKKLSEAVANGDEVLGVITGVATNQGGLSSSITVPHSRAQIELYKTVLAQSAMNADHVTYVEAHGTGTQAGDPLEMASLREVFGGPDRLSSLHIGSLKGNIGHCETAAGVAGLLKVLAMLKRHKIPPLASHKKLNPKIPALASSKMVLDKRVENWDAPIRVACVNSYGAAGSNAALLCCEGPGRPQVTPTMPLSAVPILISAATTESLLSYGRSLSKYLDDEEVDVRDLAFTLGERRKRHRFIWSSAASDLASIRKSLQAISHENIRDTSPPCKKVVLAFAGQSKQIVGLDKTLYESNTALRDYIKACDHALTRLRFPAIIPAVFDKVPLSDVVVLQTGTFAVQYACARCWIDAGIQVEAVIGHSFGELTALVISGVLSLEDGIKLVATRASLMASEWGPERGIMLMVHSSRDIIRDVVSSVGADDLEVACYNSRTSQVLVGSSESVALAEQALKSDARFNNIRYQRLDVSHGFHSQFTEPLLPRLLVIAETLSFNYPAIHLETCSGEAAEILSARHIVQHTRKPVYFSDAVQRLEKRLGSCIWLEAGINSSIIPLVKRATSESGHAFQEFKLGDGQDGFAVLSSLTMNLWTEGLPVTFWPFLSPQDTGINPIWIPPNAFTRTRAYLENIDRTTEAQKAQALLPAPVEATEIAAPALLVTPLEKQSSSMNFSINTDTKRFKNIVSGHAVRSRPLCPASMYMECAVMAAQHFHGDTDFSTHALHFENLSFESPLGLDSSRRVQLKLSKADSPAEWVFLLHSYPNSKQPSARTTTHGKGTLMFSEQPNFDTYQRLISSRLPDILVQSDAETLLSKRAYGLFSQVVTYADLLRGIQTITMSGNHALATIQVQDGHVGAEESSAIHCCDTVALDTFIQVVGLLINSSDHCPPGCCFVASGVKMATIGLECNFSDSRSWTVYATYTMLSDTKSMGDVFVMKPDHTIVATILGVSFSRLPIETLERMLDGVNVSTTTKASAKKGVNSIGIQDAVVQKLPPIAPTSHGKLADSGYTSDSGSAGGHNEPHEIRLKDLIATYTGAAAEGIDSDAAIGELGVDSLAAVELAADITAQFGKVISPNDLSETSVAVLLKDLGAKAAVLNPNHAPMMDPPIQNHTTNGGQTQSVRRQIVFGIVEDVSGAGLSEISEDRTLRDLGVDSLAVVQLKGDLEVAFELEFENEDIDIDLSIRQILNLVGFESGTSVPSATPVETPNFPRKTSSETYGGLAPALANHIEPATESVTPAYLLHPADTLLEAQVLLPIAAASCGFESYWRKVAPRQDEIVVAYIMEAFRDLAVDLWTLEAGEIIPPIRHLPKHDKVMQRFFQMLQKHGIIERAVDKTSSWVRTPMACQRTSSQELTDKFIDEFPLYESEAKLMLTTGPSLAGCLTGKTDPMALLFSSRSSQMALQKFYSDSPILATATEFLSEVVRSSIVASAGPSVRIIEIGAGFGGTTKRLLETMANLNRKIEYTFTDVAATLVNRASKVFGNQYNSDMMIMDFKVVDIENDLPEEMKGRYDLAISTNCVHATHDKMVTVSNIKSLLNSHGHMVLSEVTEIIDWYDIVYGLLDGWWYGPDGAYPLQPSQVWMQCFKKAGLHGSYSQGLSRDLRTQRLLIGSHQPGLRNSAGRNAPQLKPRIETVVYKVIDGTDVHADIYLPSSPPEGRMSIALMIHGGGHMTLSRKAIRPAQAAYLLSHGVLPISVDYRLCPEINLIDGPMTDVRDAYSWAKKQLPGLVEPMDVTVEPEKIAVVGWSTGGHLAMTLGWGHEAGAEPPKAILSFYGPTDFESGDLDVRRAEEYPERQMAMSKIIEALPKHAITSYESTTDSTGLGWVQPGDPRSELVLSLFKEGNGLPLLLNGISGNKDDHDSEAWKRQVSPDHIAAISPMAKVRDGSYKTPTFVVHGIRDEIVPYAMAADFVQACRGRGVECGFLTIPGARHIHDLNLEPGTVAWEAEVAPAFEFLLRKLAA</sequence>
<dbReference type="GO" id="GO:0044550">
    <property type="term" value="P:secondary metabolite biosynthetic process"/>
    <property type="evidence" value="ECO:0007669"/>
    <property type="project" value="TreeGrafter"/>
</dbReference>
<dbReference type="Pfam" id="PF02801">
    <property type="entry name" value="Ketoacyl-synt_C"/>
    <property type="match status" value="1"/>
</dbReference>
<dbReference type="GO" id="GO:0008236">
    <property type="term" value="F:serine-type peptidase activity"/>
    <property type="evidence" value="ECO:0007669"/>
    <property type="project" value="InterPro"/>
</dbReference>
<dbReference type="Pfam" id="PF16073">
    <property type="entry name" value="SAT"/>
    <property type="match status" value="1"/>
</dbReference>
<dbReference type="HOGENOM" id="CLU_000022_6_3_1"/>
<dbReference type="Gene3D" id="3.10.129.110">
    <property type="entry name" value="Polyketide synthase dehydratase"/>
    <property type="match status" value="1"/>
</dbReference>
<dbReference type="Pfam" id="PF07859">
    <property type="entry name" value="Abhydrolase_3"/>
    <property type="match status" value="1"/>
</dbReference>
<dbReference type="PROSITE" id="PS50075">
    <property type="entry name" value="CARRIER"/>
    <property type="match status" value="2"/>
</dbReference>
<dbReference type="InterPro" id="IPR020806">
    <property type="entry name" value="PKS_PP-bd"/>
</dbReference>
<feature type="domain" description="Carrier" evidence="9">
    <location>
        <begin position="1744"/>
        <end position="1821"/>
    </location>
</feature>
<dbReference type="GO" id="GO:0004312">
    <property type="term" value="F:fatty acid synthase activity"/>
    <property type="evidence" value="ECO:0007669"/>
    <property type="project" value="TreeGrafter"/>
</dbReference>